<feature type="transmembrane region" description="Helical" evidence="1">
    <location>
        <begin position="148"/>
        <end position="168"/>
    </location>
</feature>
<keyword evidence="1" id="KW-0812">Transmembrane</keyword>
<reference evidence="2" key="1">
    <citation type="journal article" date="2021" name="Proc. Natl. Acad. Sci. U.S.A.">
        <title>A Catalog of Tens of Thousands of Viruses from Human Metagenomes Reveals Hidden Associations with Chronic Diseases.</title>
        <authorList>
            <person name="Tisza M.J."/>
            <person name="Buck C.B."/>
        </authorList>
    </citation>
    <scope>NUCLEOTIDE SEQUENCE</scope>
    <source>
        <strain evidence="2">Ctiam3</strain>
    </source>
</reference>
<sequence length="208" mass="23396">MSNKKCFQSLPDSISRINAATSLFNELFMSIQKVSQPVDLFPTKIEDKLFKSLSYFLEHSSTFSLQQLLNSLEIEHLTQEIQSCDADYLHDFIDDIIDMPSDLLCELSSYTSQIMTDSLPEEIPFPSSLLENFSEKLQSLYKSNKTAFIKNLLTIISIIVVACTGYVAHQDAQQAHLDALQAHQDFLDSQNKGKANSKCETTASDNNP</sequence>
<evidence type="ECO:0000313" key="2">
    <source>
        <dbReference type="EMBL" id="DAE01997.1"/>
    </source>
</evidence>
<protein>
    <submittedName>
        <fullName evidence="2">Uncharacterized protein</fullName>
    </submittedName>
</protein>
<proteinExistence type="predicted"/>
<accession>A0A8S5P5R3</accession>
<dbReference type="EMBL" id="BK015338">
    <property type="protein sequence ID" value="DAE01997.1"/>
    <property type="molecule type" value="Genomic_DNA"/>
</dbReference>
<organism evidence="2">
    <name type="scientific">Siphoviridae sp. ctiam3</name>
    <dbReference type="NCBI Taxonomy" id="2825624"/>
    <lineage>
        <taxon>Viruses</taxon>
        <taxon>Duplodnaviria</taxon>
        <taxon>Heunggongvirae</taxon>
        <taxon>Uroviricota</taxon>
        <taxon>Caudoviricetes</taxon>
    </lineage>
</organism>
<evidence type="ECO:0000256" key="1">
    <source>
        <dbReference type="SAM" id="Phobius"/>
    </source>
</evidence>
<keyword evidence="1" id="KW-1133">Transmembrane helix</keyword>
<name>A0A8S5P5R3_9CAUD</name>
<keyword evidence="1" id="KW-0472">Membrane</keyword>